<evidence type="ECO:0000256" key="3">
    <source>
        <dbReference type="ARBA" id="ARBA00022729"/>
    </source>
</evidence>
<dbReference type="Gene3D" id="3.40.190.10">
    <property type="entry name" value="Periplasmic binding protein-like II"/>
    <property type="match status" value="2"/>
</dbReference>
<keyword evidence="6" id="KW-1185">Reference proteome</keyword>
<evidence type="ECO:0000313" key="5">
    <source>
        <dbReference type="EMBL" id="MDT0683498.1"/>
    </source>
</evidence>
<dbReference type="Proteomes" id="UP001265259">
    <property type="component" value="Unassembled WGS sequence"/>
</dbReference>
<dbReference type="RefSeq" id="WP_311693348.1">
    <property type="nucleotide sequence ID" value="NZ_JAVRHL010000003.1"/>
</dbReference>
<comment type="similarity">
    <text evidence="1">Belongs to the bacterial solute-binding protein ModA family.</text>
</comment>
<evidence type="ECO:0000256" key="2">
    <source>
        <dbReference type="ARBA" id="ARBA00022723"/>
    </source>
</evidence>
<dbReference type="Pfam" id="PF13531">
    <property type="entry name" value="SBP_bac_11"/>
    <property type="match status" value="1"/>
</dbReference>
<feature type="chain" id="PRO_5047376009" evidence="4">
    <location>
        <begin position="26"/>
        <end position="253"/>
    </location>
</feature>
<dbReference type="SUPFAM" id="SSF53850">
    <property type="entry name" value="Periplasmic binding protein-like II"/>
    <property type="match status" value="1"/>
</dbReference>
<comment type="caution">
    <text evidence="5">The sequence shown here is derived from an EMBL/GenBank/DDBJ whole genome shotgun (WGS) entry which is preliminary data.</text>
</comment>
<proteinExistence type="inferred from homology"/>
<dbReference type="NCBIfam" id="TIGR01256">
    <property type="entry name" value="modA"/>
    <property type="match status" value="1"/>
</dbReference>
<keyword evidence="3 4" id="KW-0732">Signal</keyword>
<dbReference type="PIRSF" id="PIRSF004846">
    <property type="entry name" value="ModA"/>
    <property type="match status" value="1"/>
</dbReference>
<dbReference type="InterPro" id="IPR050682">
    <property type="entry name" value="ModA/WtpA"/>
</dbReference>
<dbReference type="EMBL" id="JAVRHL010000003">
    <property type="protein sequence ID" value="MDT0683498.1"/>
    <property type="molecule type" value="Genomic_DNA"/>
</dbReference>
<evidence type="ECO:0000313" key="6">
    <source>
        <dbReference type="Proteomes" id="UP001265259"/>
    </source>
</evidence>
<evidence type="ECO:0000256" key="4">
    <source>
        <dbReference type="SAM" id="SignalP"/>
    </source>
</evidence>
<sequence>MWNLGFSRLVTCVATLLLLASPAAAERVTVFAAASLKTAMDEIVPLWEAASGHEAAVSLAGSSLLARQIAAGAPADLFISANAAWMDDLEARGAIAEGSRVDLLTGELVLIAPAGSGAVPLEAEALETRLGDGRLAMALVEAVPAGIYGKAALESLGLWGTLSGRVAQSDNVRAALALVAAGEAPLGIVYATDAAAEPRVEVAAQFPDGSHPDVVYPAALTAGSPEAAANLLRFLQGADARDVFGRLGFGRPR</sequence>
<dbReference type="InterPro" id="IPR005950">
    <property type="entry name" value="ModA"/>
</dbReference>
<name>A0ABU3DIF3_9RHOB</name>
<protein>
    <submittedName>
        <fullName evidence="5">Molybdate ABC transporter substrate-binding protein</fullName>
    </submittedName>
</protein>
<dbReference type="PANTHER" id="PTHR30632:SF17">
    <property type="entry name" value="MOLYBDATE-BINDING PROTEIN MODA"/>
    <property type="match status" value="1"/>
</dbReference>
<keyword evidence="2" id="KW-0479">Metal-binding</keyword>
<feature type="signal peptide" evidence="4">
    <location>
        <begin position="1"/>
        <end position="25"/>
    </location>
</feature>
<evidence type="ECO:0000256" key="1">
    <source>
        <dbReference type="ARBA" id="ARBA00009175"/>
    </source>
</evidence>
<dbReference type="PANTHER" id="PTHR30632">
    <property type="entry name" value="MOLYBDATE-BINDING PERIPLASMIC PROTEIN"/>
    <property type="match status" value="1"/>
</dbReference>
<gene>
    <name evidence="5" type="primary">modA</name>
    <name evidence="5" type="ORF">RM543_12445</name>
</gene>
<accession>A0ABU3DIF3</accession>
<reference evidence="5 6" key="1">
    <citation type="submission" date="2023-09" db="EMBL/GenBank/DDBJ databases">
        <authorList>
            <person name="Rey-Velasco X."/>
        </authorList>
    </citation>
    <scope>NUCLEOTIDE SEQUENCE [LARGE SCALE GENOMIC DNA]</scope>
    <source>
        <strain evidence="5 6">F158</strain>
    </source>
</reference>
<organism evidence="5 6">
    <name type="scientific">Tropicimonas omnivorans</name>
    <dbReference type="NCBI Taxonomy" id="3075590"/>
    <lineage>
        <taxon>Bacteria</taxon>
        <taxon>Pseudomonadati</taxon>
        <taxon>Pseudomonadota</taxon>
        <taxon>Alphaproteobacteria</taxon>
        <taxon>Rhodobacterales</taxon>
        <taxon>Roseobacteraceae</taxon>
        <taxon>Tropicimonas</taxon>
    </lineage>
</organism>